<proteinExistence type="predicted"/>
<dbReference type="EMBL" id="RCMK01000493">
    <property type="protein sequence ID" value="KAG2925732.1"/>
    <property type="molecule type" value="Genomic_DNA"/>
</dbReference>
<evidence type="ECO:0000313" key="2">
    <source>
        <dbReference type="Proteomes" id="UP000736787"/>
    </source>
</evidence>
<dbReference type="AlphaFoldDB" id="A0A8T1CPC2"/>
<comment type="caution">
    <text evidence="1">The sequence shown here is derived from an EMBL/GenBank/DDBJ whole genome shotgun (WGS) entry which is preliminary data.</text>
</comment>
<name>A0A8T1CPC2_9STRA</name>
<evidence type="ECO:0000313" key="1">
    <source>
        <dbReference type="EMBL" id="KAG2925732.1"/>
    </source>
</evidence>
<dbReference type="Proteomes" id="UP000736787">
    <property type="component" value="Unassembled WGS sequence"/>
</dbReference>
<accession>A0A8T1CPC2</accession>
<sequence>MSDSTIITHTTNLAYTKGICVSSMNAIGYSAWMLQFRLIVMASTTKDITSRNPYAKIPGTLPPTLSNVMPSISEWYLALGIHPKIPHPYMIEIIASRYSVRTRHSDVNSSSGGWESVEVLLHACEASLMLQ</sequence>
<protein>
    <submittedName>
        <fullName evidence="1">Uncharacterized protein</fullName>
    </submittedName>
</protein>
<reference evidence="1" key="1">
    <citation type="submission" date="2018-10" db="EMBL/GenBank/DDBJ databases">
        <title>Effector identification in a new, highly contiguous assembly of the strawberry crown rot pathogen Phytophthora cactorum.</title>
        <authorList>
            <person name="Armitage A.D."/>
            <person name="Nellist C.F."/>
            <person name="Bates H."/>
            <person name="Vickerstaff R.J."/>
            <person name="Harrison R.J."/>
        </authorList>
    </citation>
    <scope>NUCLEOTIDE SEQUENCE</scope>
    <source>
        <strain evidence="1">4040</strain>
    </source>
</reference>
<organism evidence="1 2">
    <name type="scientific">Phytophthora cactorum</name>
    <dbReference type="NCBI Taxonomy" id="29920"/>
    <lineage>
        <taxon>Eukaryota</taxon>
        <taxon>Sar</taxon>
        <taxon>Stramenopiles</taxon>
        <taxon>Oomycota</taxon>
        <taxon>Peronosporomycetes</taxon>
        <taxon>Peronosporales</taxon>
        <taxon>Peronosporaceae</taxon>
        <taxon>Phytophthora</taxon>
    </lineage>
</organism>
<gene>
    <name evidence="1" type="ORF">PC117_g15125</name>
</gene>